<dbReference type="Proteomes" id="UP000236621">
    <property type="component" value="Unassembled WGS sequence"/>
</dbReference>
<evidence type="ECO:0000256" key="3">
    <source>
        <dbReference type="ARBA" id="ARBA00022507"/>
    </source>
</evidence>
<keyword evidence="5 11" id="KW-1133">Transmembrane helix</keyword>
<dbReference type="OrthoDB" id="2874149at2759"/>
<accession>A0A2K3Q9G1</accession>
<keyword evidence="3" id="KW-0589">Pheromone response</keyword>
<evidence type="ECO:0000256" key="11">
    <source>
        <dbReference type="SAM" id="Phobius"/>
    </source>
</evidence>
<comment type="subcellular location">
    <subcellularLocation>
        <location evidence="1">Membrane</location>
        <topology evidence="1">Multi-pass membrane protein</topology>
    </subcellularLocation>
</comment>
<dbReference type="InterPro" id="IPR001499">
    <property type="entry name" value="GPCR_STE3"/>
</dbReference>
<dbReference type="GO" id="GO:0000750">
    <property type="term" value="P:pheromone-dependent signal transduction involved in conjugation with cellular fusion"/>
    <property type="evidence" value="ECO:0007669"/>
    <property type="project" value="TreeGrafter"/>
</dbReference>
<evidence type="ECO:0000256" key="7">
    <source>
        <dbReference type="ARBA" id="ARBA00023136"/>
    </source>
</evidence>
<sequence>MESSPNRLFGRDDAVIFRFPSETPYTTASLTANLVLRVLLALLGNLVCLVPLRLLYRNGEFAAVVFILNVMAINLETVVMALVWRDDDLGSRWPGYGLCDVDAYFHNASQSLYVTCLLAIMRNLARQVGMLRANPLTVKERRRRNLIQALIMFPLPILQLAMTWPITSQRYLVGTLVGCTWMPHSSWPNLVFFILPPVVVAFITAVYAVQVFFRFREVSKTTQTALSSNRTVNRRSQRSRRRLYLMVTSILVPFFPVVIALAVVNVLANRPLLPFDYDAVHNHHLPAPWNTIVFVPSSMINWMYMNNCYIPFLTVVPIFVFFGMTKDAMNQYRLAFLFVGLGDVFPRLREEYDPDRGSSEGNSFGSSQTGTVAGCPSSASKLDSSTSLRQLTSVHSTSTGGFRDAHARAIGLAADLDVESGPGHAVHGPESSFLSSQTGDTAADACRRNPFLFRTRLGFPIPFKLPFFNPKTGKQPETQATLPLESLHATTPPRLHASPWNGLSGGSRTRVWSDEKARLFDTRADTGDLGSSKSDAVRVDTEFTREILRERVQRHPDTRHV</sequence>
<dbReference type="GO" id="GO:0005886">
    <property type="term" value="C:plasma membrane"/>
    <property type="evidence" value="ECO:0007669"/>
    <property type="project" value="TreeGrafter"/>
</dbReference>
<dbReference type="PANTHER" id="PTHR28097">
    <property type="entry name" value="PHEROMONE A FACTOR RECEPTOR"/>
    <property type="match status" value="1"/>
</dbReference>
<name>A0A2K3Q9G1_9HYPO</name>
<evidence type="ECO:0000256" key="8">
    <source>
        <dbReference type="ARBA" id="ARBA00023170"/>
    </source>
</evidence>
<evidence type="ECO:0000313" key="13">
    <source>
        <dbReference type="EMBL" id="PNY24093.1"/>
    </source>
</evidence>
<evidence type="ECO:0000256" key="9">
    <source>
        <dbReference type="ARBA" id="ARBA00023224"/>
    </source>
</evidence>
<evidence type="ECO:0000313" key="14">
    <source>
        <dbReference type="Proteomes" id="UP000236621"/>
    </source>
</evidence>
<keyword evidence="9" id="KW-0807">Transducer</keyword>
<keyword evidence="4 11" id="KW-0812">Transmembrane</keyword>
<comment type="caution">
    <text evidence="13">The sequence shown here is derived from an EMBL/GenBank/DDBJ whole genome shotgun (WGS) entry which is preliminary data.</text>
</comment>
<evidence type="ECO:0000256" key="1">
    <source>
        <dbReference type="ARBA" id="ARBA00004141"/>
    </source>
</evidence>
<evidence type="ECO:0000259" key="12">
    <source>
        <dbReference type="PROSITE" id="PS50262"/>
    </source>
</evidence>
<gene>
    <name evidence="13" type="ORF">TCAP_05968</name>
</gene>
<keyword evidence="14" id="KW-1185">Reference proteome</keyword>
<evidence type="ECO:0000256" key="4">
    <source>
        <dbReference type="ARBA" id="ARBA00022692"/>
    </source>
</evidence>
<dbReference type="PANTHER" id="PTHR28097:SF1">
    <property type="entry name" value="PHEROMONE A FACTOR RECEPTOR"/>
    <property type="match status" value="1"/>
</dbReference>
<comment type="similarity">
    <text evidence="2">Belongs to the G-protein coupled receptor 4 family.</text>
</comment>
<feature type="transmembrane region" description="Helical" evidence="11">
    <location>
        <begin position="243"/>
        <end position="268"/>
    </location>
</feature>
<dbReference type="EMBL" id="NRSZ01000974">
    <property type="protein sequence ID" value="PNY24093.1"/>
    <property type="molecule type" value="Genomic_DNA"/>
</dbReference>
<feature type="transmembrane region" description="Helical" evidence="11">
    <location>
        <begin position="190"/>
        <end position="213"/>
    </location>
</feature>
<organism evidence="13 14">
    <name type="scientific">Tolypocladium capitatum</name>
    <dbReference type="NCBI Taxonomy" id="45235"/>
    <lineage>
        <taxon>Eukaryota</taxon>
        <taxon>Fungi</taxon>
        <taxon>Dikarya</taxon>
        <taxon>Ascomycota</taxon>
        <taxon>Pezizomycotina</taxon>
        <taxon>Sordariomycetes</taxon>
        <taxon>Hypocreomycetidae</taxon>
        <taxon>Hypocreales</taxon>
        <taxon>Ophiocordycipitaceae</taxon>
        <taxon>Tolypocladium</taxon>
    </lineage>
</organism>
<feature type="transmembrane region" description="Helical" evidence="11">
    <location>
        <begin position="104"/>
        <end position="125"/>
    </location>
</feature>
<feature type="domain" description="G-protein coupled receptors family 1 profile" evidence="12">
    <location>
        <begin position="44"/>
        <end position="314"/>
    </location>
</feature>
<dbReference type="GO" id="GO:0004932">
    <property type="term" value="F:mating-type factor pheromone receptor activity"/>
    <property type="evidence" value="ECO:0007669"/>
    <property type="project" value="InterPro"/>
</dbReference>
<dbReference type="PRINTS" id="PR00899">
    <property type="entry name" value="GPCRSTE3"/>
</dbReference>
<evidence type="ECO:0000256" key="5">
    <source>
        <dbReference type="ARBA" id="ARBA00022989"/>
    </source>
</evidence>
<feature type="transmembrane region" description="Helical" evidence="11">
    <location>
        <begin position="304"/>
        <end position="324"/>
    </location>
</feature>
<dbReference type="InterPro" id="IPR017452">
    <property type="entry name" value="GPCR_Rhodpsn_7TM"/>
</dbReference>
<keyword evidence="8 13" id="KW-0675">Receptor</keyword>
<feature type="compositionally biased region" description="Polar residues" evidence="10">
    <location>
        <begin position="359"/>
        <end position="371"/>
    </location>
</feature>
<proteinExistence type="inferred from homology"/>
<feature type="transmembrane region" description="Helical" evidence="11">
    <location>
        <begin position="34"/>
        <end position="56"/>
    </location>
</feature>
<feature type="region of interest" description="Disordered" evidence="10">
    <location>
        <begin position="352"/>
        <end position="384"/>
    </location>
</feature>
<feature type="transmembrane region" description="Helical" evidence="11">
    <location>
        <begin position="63"/>
        <end position="84"/>
    </location>
</feature>
<dbReference type="CDD" id="cd14966">
    <property type="entry name" value="7tmD_STE3"/>
    <property type="match status" value="1"/>
</dbReference>
<protein>
    <submittedName>
        <fullName evidence="13">Pheromone a factor receptor</fullName>
    </submittedName>
</protein>
<reference evidence="13 14" key="1">
    <citation type="submission" date="2017-08" db="EMBL/GenBank/DDBJ databases">
        <title>Harnessing the power of phylogenomics to disentangle the directionality and signatures of interkingdom host jumping in the parasitic fungal genus Tolypocladium.</title>
        <authorList>
            <person name="Quandt C.A."/>
            <person name="Patterson W."/>
            <person name="Spatafora J.W."/>
        </authorList>
    </citation>
    <scope>NUCLEOTIDE SEQUENCE [LARGE SCALE GENOMIC DNA]</scope>
    <source>
        <strain evidence="13 14">CBS 113982</strain>
    </source>
</reference>
<dbReference type="PROSITE" id="PS50262">
    <property type="entry name" value="G_PROTEIN_RECEP_F1_2"/>
    <property type="match status" value="1"/>
</dbReference>
<dbReference type="Pfam" id="PF02076">
    <property type="entry name" value="STE3"/>
    <property type="match status" value="1"/>
</dbReference>
<dbReference type="AlphaFoldDB" id="A0A2K3Q9G1"/>
<feature type="transmembrane region" description="Helical" evidence="11">
    <location>
        <begin position="146"/>
        <end position="166"/>
    </location>
</feature>
<evidence type="ECO:0000256" key="10">
    <source>
        <dbReference type="SAM" id="MobiDB-lite"/>
    </source>
</evidence>
<keyword evidence="6" id="KW-0297">G-protein coupled receptor</keyword>
<evidence type="ECO:0000256" key="2">
    <source>
        <dbReference type="ARBA" id="ARBA00011085"/>
    </source>
</evidence>
<evidence type="ECO:0000256" key="6">
    <source>
        <dbReference type="ARBA" id="ARBA00023040"/>
    </source>
</evidence>
<keyword evidence="7 11" id="KW-0472">Membrane</keyword>